<dbReference type="GO" id="GO:0071555">
    <property type="term" value="P:cell wall organization"/>
    <property type="evidence" value="ECO:0007669"/>
    <property type="project" value="TreeGrafter"/>
</dbReference>
<dbReference type="eggNOG" id="COG0472">
    <property type="taxonomic scope" value="Bacteria"/>
</dbReference>
<comment type="subcellular location">
    <subcellularLocation>
        <location evidence="1">Cell membrane</location>
        <topology evidence="1">Multi-pass membrane protein</topology>
    </subcellularLocation>
</comment>
<feature type="transmembrane region" description="Helical" evidence="8">
    <location>
        <begin position="221"/>
        <end position="240"/>
    </location>
</feature>
<dbReference type="EMBL" id="CCSE01000001">
    <property type="protein sequence ID" value="CDZ99058.1"/>
    <property type="molecule type" value="Genomic_DNA"/>
</dbReference>
<keyword evidence="4 8" id="KW-0812">Transmembrane</keyword>
<accession>A0A078LV37</accession>
<evidence type="ECO:0000256" key="3">
    <source>
        <dbReference type="ARBA" id="ARBA00022679"/>
    </source>
</evidence>
<dbReference type="PROSITE" id="PS01348">
    <property type="entry name" value="MRAY_2"/>
    <property type="match status" value="1"/>
</dbReference>
<keyword evidence="2" id="KW-1003">Cell membrane</keyword>
<dbReference type="HOGENOM" id="CLU_023982_2_4_9"/>
<evidence type="ECO:0000256" key="2">
    <source>
        <dbReference type="ARBA" id="ARBA00022475"/>
    </source>
</evidence>
<evidence type="ECO:0000256" key="5">
    <source>
        <dbReference type="ARBA" id="ARBA00022989"/>
    </source>
</evidence>
<feature type="transmembrane region" description="Helical" evidence="8">
    <location>
        <begin position="169"/>
        <end position="190"/>
    </location>
</feature>
<evidence type="ECO:0000256" key="6">
    <source>
        <dbReference type="ARBA" id="ARBA00023136"/>
    </source>
</evidence>
<sequence>MNYCLYYTMIYTFRKIIIGLFKKETFYTGYGIFNWIKNTGENMYTLFILCISFAISLVIVPLFIFIAKRFGFVDYPNYRKVHKVPMPYLGGVAILLSFTIVTLFAQPVETEYKPIIIGAFVICLIGVIDDKYDLKPFIKFLGQLVAIAVPISYGIVIDTITPFGIEINFGIFSILVTVIWLAAIINAINLIDGLDGLATGVVIIALASIAVITIFQQNIFVMMLCIILLGACLGFLPYNFHPAKTFLGDNGAMMLGYIIGVLSIIGFKNITFISLFFPIIILGVPFMDIFFAAIRRYREGVSVMRADKNHLHHRVQQLGFSHRETVVLIYFIALLFAIGGVIMYLATIPGAVIIGLLLLFTMNMVVEATNLIGSNRRPVLNFFQKIFDRIP</sequence>
<keyword evidence="3 9" id="KW-0808">Transferase</keyword>
<feature type="transmembrane region" description="Helical" evidence="8">
    <location>
        <begin position="197"/>
        <end position="215"/>
    </location>
</feature>
<feature type="transmembrane region" description="Helical" evidence="8">
    <location>
        <begin position="112"/>
        <end position="128"/>
    </location>
</feature>
<keyword evidence="5 8" id="KW-1133">Transmembrane helix</keyword>
<feature type="transmembrane region" description="Helical" evidence="8">
    <location>
        <begin position="252"/>
        <end position="270"/>
    </location>
</feature>
<dbReference type="CDD" id="cd06853">
    <property type="entry name" value="GT_WecA_like"/>
    <property type="match status" value="1"/>
</dbReference>
<reference evidence="9 10" key="1">
    <citation type="submission" date="2014-07" db="EMBL/GenBank/DDBJ databases">
        <authorList>
            <person name="Urmite Genomes Urmite Genomes"/>
        </authorList>
    </citation>
    <scope>NUCLEOTIDE SEQUENCE [LARGE SCALE GENOMIC DNA]</scope>
    <source>
        <strain evidence="9 10">13MG44_air</strain>
    </source>
</reference>
<keyword evidence="7" id="KW-0460">Magnesium</keyword>
<feature type="transmembrane region" description="Helical" evidence="8">
    <location>
        <begin position="352"/>
        <end position="372"/>
    </location>
</feature>
<protein>
    <submittedName>
        <fullName evidence="9">Putative undecaprenyl-phosphate N-acetylglucosaminyl 1-phosphate transferase</fullName>
    </submittedName>
</protein>
<dbReference type="GO" id="GO:0044038">
    <property type="term" value="P:cell wall macromolecule biosynthetic process"/>
    <property type="evidence" value="ECO:0007669"/>
    <property type="project" value="TreeGrafter"/>
</dbReference>
<dbReference type="STRING" id="1461582.BN1048_00177"/>
<gene>
    <name evidence="9" type="primary">tagO</name>
    <name evidence="9" type="ORF">BN1048_00177</name>
</gene>
<evidence type="ECO:0000256" key="8">
    <source>
        <dbReference type="SAM" id="Phobius"/>
    </source>
</evidence>
<dbReference type="GO" id="GO:0046872">
    <property type="term" value="F:metal ion binding"/>
    <property type="evidence" value="ECO:0007669"/>
    <property type="project" value="UniProtKB-KW"/>
</dbReference>
<feature type="transmembrane region" description="Helical" evidence="8">
    <location>
        <begin position="88"/>
        <end position="106"/>
    </location>
</feature>
<comment type="cofactor">
    <cofactor evidence="7">
        <name>Mg(2+)</name>
        <dbReference type="ChEBI" id="CHEBI:18420"/>
    </cofactor>
</comment>
<feature type="binding site" evidence="7">
    <location>
        <position position="249"/>
    </location>
    <ligand>
        <name>Mg(2+)</name>
        <dbReference type="ChEBI" id="CHEBI:18420"/>
    </ligand>
</feature>
<feature type="transmembrane region" description="Helical" evidence="8">
    <location>
        <begin position="276"/>
        <end position="294"/>
    </location>
</feature>
<evidence type="ECO:0000256" key="1">
    <source>
        <dbReference type="ARBA" id="ARBA00004651"/>
    </source>
</evidence>
<evidence type="ECO:0000313" key="9">
    <source>
        <dbReference type="EMBL" id="CDZ99058.1"/>
    </source>
</evidence>
<evidence type="ECO:0000256" key="7">
    <source>
        <dbReference type="PIRSR" id="PIRSR600715-1"/>
    </source>
</evidence>
<keyword evidence="6 8" id="KW-0472">Membrane</keyword>
<dbReference type="AlphaFoldDB" id="A0A078LV37"/>
<dbReference type="GO" id="GO:0016780">
    <property type="term" value="F:phosphotransferase activity, for other substituted phosphate groups"/>
    <property type="evidence" value="ECO:0007669"/>
    <property type="project" value="InterPro"/>
</dbReference>
<evidence type="ECO:0000313" key="10">
    <source>
        <dbReference type="Proteomes" id="UP000044136"/>
    </source>
</evidence>
<evidence type="ECO:0000256" key="4">
    <source>
        <dbReference type="ARBA" id="ARBA00022692"/>
    </source>
</evidence>
<feature type="binding site" evidence="7">
    <location>
        <position position="189"/>
    </location>
    <ligand>
        <name>Mg(2+)</name>
        <dbReference type="ChEBI" id="CHEBI:18420"/>
    </ligand>
</feature>
<keyword evidence="7" id="KW-0479">Metal-binding</keyword>
<feature type="transmembrane region" description="Helical" evidence="8">
    <location>
        <begin position="140"/>
        <end position="157"/>
    </location>
</feature>
<dbReference type="Pfam" id="PF00953">
    <property type="entry name" value="Glycos_transf_4"/>
    <property type="match status" value="1"/>
</dbReference>
<feature type="transmembrane region" description="Helical" evidence="8">
    <location>
        <begin position="326"/>
        <end position="346"/>
    </location>
</feature>
<dbReference type="PANTHER" id="PTHR22926:SF3">
    <property type="entry name" value="UNDECAPRENYL-PHOSPHATE ALPHA-N-ACETYLGLUCOSAMINYL 1-PHOSPHATE TRANSFERASE"/>
    <property type="match status" value="1"/>
</dbReference>
<dbReference type="GO" id="GO:0009103">
    <property type="term" value="P:lipopolysaccharide biosynthetic process"/>
    <property type="evidence" value="ECO:0007669"/>
    <property type="project" value="TreeGrafter"/>
</dbReference>
<proteinExistence type="predicted"/>
<dbReference type="GO" id="GO:0005886">
    <property type="term" value="C:plasma membrane"/>
    <property type="evidence" value="ECO:0007669"/>
    <property type="project" value="UniProtKB-SubCell"/>
</dbReference>
<organism evidence="9 10">
    <name type="scientific">Jeotgalicoccus saudimassiliensis</name>
    <dbReference type="NCBI Taxonomy" id="1461582"/>
    <lineage>
        <taxon>Bacteria</taxon>
        <taxon>Bacillati</taxon>
        <taxon>Bacillota</taxon>
        <taxon>Bacilli</taxon>
        <taxon>Bacillales</taxon>
        <taxon>Staphylococcaceae</taxon>
        <taxon>Jeotgalicoccus</taxon>
    </lineage>
</organism>
<dbReference type="Proteomes" id="UP000044136">
    <property type="component" value="Unassembled WGS sequence"/>
</dbReference>
<name>A0A078LV37_9STAP</name>
<feature type="transmembrane region" description="Helical" evidence="8">
    <location>
        <begin position="43"/>
        <end position="67"/>
    </location>
</feature>
<dbReference type="PANTHER" id="PTHR22926">
    <property type="entry name" value="PHOSPHO-N-ACETYLMURAMOYL-PENTAPEPTIDE-TRANSFERASE"/>
    <property type="match status" value="1"/>
</dbReference>
<dbReference type="InterPro" id="IPR000715">
    <property type="entry name" value="Glycosyl_transferase_4"/>
</dbReference>
<dbReference type="InterPro" id="IPR018480">
    <property type="entry name" value="PNAcMuramoyl-5peptid_Trfase_CS"/>
</dbReference>
<keyword evidence="10" id="KW-1185">Reference proteome</keyword>